<comment type="caution">
    <text evidence="2">The sequence shown here is derived from an EMBL/GenBank/DDBJ whole genome shotgun (WGS) entry which is preliminary data.</text>
</comment>
<keyword evidence="3" id="KW-1185">Reference proteome</keyword>
<evidence type="ECO:0000313" key="3">
    <source>
        <dbReference type="Proteomes" id="UP000314251"/>
    </source>
</evidence>
<dbReference type="Pfam" id="PF05960">
    <property type="entry name" value="DUF885"/>
    <property type="match status" value="1"/>
</dbReference>
<reference evidence="2" key="1">
    <citation type="submission" date="2019-10" db="EMBL/GenBank/DDBJ databases">
        <title>Nonomuraea sp. nov., isolated from Phyllanthus amarus.</title>
        <authorList>
            <person name="Klykleung N."/>
            <person name="Tanasupawat S."/>
        </authorList>
    </citation>
    <scope>NUCLEOTIDE SEQUENCE [LARGE SCALE GENOMIC DNA]</scope>
    <source>
        <strain evidence="2">3MP-10</strain>
    </source>
</reference>
<feature type="region of interest" description="Disordered" evidence="1">
    <location>
        <begin position="64"/>
        <end position="99"/>
    </location>
</feature>
<dbReference type="InterPro" id="IPR010281">
    <property type="entry name" value="DUF885"/>
</dbReference>
<dbReference type="OrthoDB" id="9760040at2"/>
<dbReference type="PANTHER" id="PTHR33361:SF2">
    <property type="entry name" value="DUF885 DOMAIN-CONTAINING PROTEIN"/>
    <property type="match status" value="1"/>
</dbReference>
<dbReference type="PANTHER" id="PTHR33361">
    <property type="entry name" value="GLR0591 PROTEIN"/>
    <property type="match status" value="1"/>
</dbReference>
<protein>
    <submittedName>
        <fullName evidence="2">DUF885 family protein</fullName>
    </submittedName>
</protein>
<dbReference type="EMBL" id="VDLY02000012">
    <property type="protein sequence ID" value="KAB8163279.1"/>
    <property type="molecule type" value="Genomic_DNA"/>
</dbReference>
<organism evidence="2 3">
    <name type="scientific">Streptomyces mimosae</name>
    <dbReference type="NCBI Taxonomy" id="2586635"/>
    <lineage>
        <taxon>Bacteria</taxon>
        <taxon>Bacillati</taxon>
        <taxon>Actinomycetota</taxon>
        <taxon>Actinomycetes</taxon>
        <taxon>Kitasatosporales</taxon>
        <taxon>Streptomycetaceae</taxon>
        <taxon>Streptomyces</taxon>
    </lineage>
</organism>
<name>A0A5N6A5P9_9ACTN</name>
<evidence type="ECO:0000256" key="1">
    <source>
        <dbReference type="SAM" id="MobiDB-lite"/>
    </source>
</evidence>
<proteinExistence type="predicted"/>
<dbReference type="Proteomes" id="UP000314251">
    <property type="component" value="Unassembled WGS sequence"/>
</dbReference>
<sequence>MPPFTPRMIADAHVETLADLDPAVGSALGIRPGASALPDYSPSGLEAIAEARRAALRELDRAERAPGAEAHGAGAGAGSGASAPEGAGAPAGTGAGELPDVERRAARLLRERLTAELAAHEAGEGLRQVRNLFNPVLHLRSMLLQAPKETPDDWAVVAAQLRNTPRALAGYTESLDAGIARGLLAAPRQAGAMAGLLGEMLAADWYRTLVAQGPDELRDELDRAADEAAASLDRLRRYLTDTYLPAADGTPDGVGRDRYLVGARLWTGAALDVDDAHAYGWSEFHRLSEEMRAVARQVLPGESTLTVTRHLEEHGEAVEGVEEIRVWLQELMDRATAELDGVHFDLAEPVRRVESMIAPPGSAAAPYYTRPTLDFRRPGRTWLPTRGATRFPTWQLVSIWYHEGVPGHHLQLAQWVHVAERLSRYQVSLGSVSATTEGWALYAERLMDELGHLADPAHRLGYLSAQMMRAVRVIVDIGMHLGLRIPAGEEFHPGERWTPELATEFFRLHTGFDAAFTDSEIVRYLGLPGQAISYKLGERAWLAGREAARRRADREGRAFDAKAWHMAALSMGSLGLDDLERELARL</sequence>
<accession>A0A5N6A5P9</accession>
<dbReference type="AlphaFoldDB" id="A0A5N6A5P9"/>
<evidence type="ECO:0000313" key="2">
    <source>
        <dbReference type="EMBL" id="KAB8163279.1"/>
    </source>
</evidence>
<gene>
    <name evidence="2" type="ORF">FH607_018385</name>
</gene>